<proteinExistence type="predicted"/>
<accession>A0A0B7ACU2</accession>
<keyword evidence="1" id="KW-0732">Signal</keyword>
<feature type="signal peptide" evidence="1">
    <location>
        <begin position="1"/>
        <end position="24"/>
    </location>
</feature>
<evidence type="ECO:0000313" key="2">
    <source>
        <dbReference type="EMBL" id="CEK78578.1"/>
    </source>
</evidence>
<dbReference type="AlphaFoldDB" id="A0A0B7ACU2"/>
<evidence type="ECO:0000256" key="1">
    <source>
        <dbReference type="SAM" id="SignalP"/>
    </source>
</evidence>
<sequence length="49" mass="5344">MTCMCVHTHSVGAMEFVLCATLLAGDVDFYGEGRSHLEKPSAIKSIHHL</sequence>
<dbReference type="EMBL" id="HACG01031713">
    <property type="protein sequence ID" value="CEK78578.1"/>
    <property type="molecule type" value="Transcribed_RNA"/>
</dbReference>
<reference evidence="2" key="1">
    <citation type="submission" date="2014-12" db="EMBL/GenBank/DDBJ databases">
        <title>Insight into the proteome of Arion vulgaris.</title>
        <authorList>
            <person name="Aradska J."/>
            <person name="Bulat T."/>
            <person name="Smidak R."/>
            <person name="Sarate P."/>
            <person name="Gangsoo J."/>
            <person name="Sialana F."/>
            <person name="Bilban M."/>
            <person name="Lubec G."/>
        </authorList>
    </citation>
    <scope>NUCLEOTIDE SEQUENCE</scope>
    <source>
        <tissue evidence="2">Skin</tissue>
    </source>
</reference>
<feature type="chain" id="PRO_5002124162" evidence="1">
    <location>
        <begin position="25"/>
        <end position="49"/>
    </location>
</feature>
<gene>
    <name evidence="2" type="primary">ORF110890</name>
</gene>
<name>A0A0B7ACU2_9EUPU</name>
<protein>
    <submittedName>
        <fullName evidence="2">Uncharacterized protein</fullName>
    </submittedName>
</protein>
<organism evidence="2">
    <name type="scientific">Arion vulgaris</name>
    <dbReference type="NCBI Taxonomy" id="1028688"/>
    <lineage>
        <taxon>Eukaryota</taxon>
        <taxon>Metazoa</taxon>
        <taxon>Spiralia</taxon>
        <taxon>Lophotrochozoa</taxon>
        <taxon>Mollusca</taxon>
        <taxon>Gastropoda</taxon>
        <taxon>Heterobranchia</taxon>
        <taxon>Euthyneura</taxon>
        <taxon>Panpulmonata</taxon>
        <taxon>Eupulmonata</taxon>
        <taxon>Stylommatophora</taxon>
        <taxon>Helicina</taxon>
        <taxon>Arionoidea</taxon>
        <taxon>Arionidae</taxon>
        <taxon>Arion</taxon>
    </lineage>
</organism>